<protein>
    <submittedName>
        <fullName evidence="4">Uncharacterized protein</fullName>
    </submittedName>
</protein>
<comment type="similarity">
    <text evidence="1">Belongs to the class IV-like SAM-binding methyltransferase superfamily.</text>
</comment>
<dbReference type="InterPro" id="IPR029028">
    <property type="entry name" value="Alpha/beta_knot_MTases"/>
</dbReference>
<keyword evidence="5" id="KW-1185">Reference proteome</keyword>
<accession>A0A9P0FGK7</accession>
<dbReference type="PANTHER" id="PTHR12150">
    <property type="entry name" value="CLASS IV SAM-BINDING METHYLTRANSFERASE-RELATED"/>
    <property type="match status" value="1"/>
</dbReference>
<dbReference type="OrthoDB" id="361029at2759"/>
<evidence type="ECO:0000313" key="4">
    <source>
        <dbReference type="EMBL" id="CAH0553209.1"/>
    </source>
</evidence>
<reference evidence="4" key="1">
    <citation type="submission" date="2021-12" db="EMBL/GenBank/DDBJ databases">
        <authorList>
            <person name="King R."/>
        </authorList>
    </citation>
    <scope>NUCLEOTIDE SEQUENCE</scope>
</reference>
<dbReference type="EMBL" id="OV121134">
    <property type="protein sequence ID" value="CAH0553209.1"/>
    <property type="molecule type" value="Genomic_DNA"/>
</dbReference>
<evidence type="ECO:0000256" key="3">
    <source>
        <dbReference type="SAM" id="MobiDB-lite"/>
    </source>
</evidence>
<sequence length="376" mass="42031">MVPTKVEKTKKSWSELNKTKKEEKKKWKENNMLKKMDKQKLVETLEAETEEAAKVEEIIKKEEIKPVSTLSIAVAGSILENAQSPELRTYLAGQIARAACIFQVDEIVVFDDFSDEANAKKSTLQDNQGIKTARICCTQLGRILQYLECPQYLRKCFFPIHKDLKFSGILNPLNAPHHLSVHDEFMFREGVVTNKPVKAGKGSLVNVGLYKDCQVDKLLTTGIRCTVKLLPQETEAKKLQGVVVSPDTPRNETGTYWGYSVRIANSLSQVFSQCTYKNGYDLTIGTSDKGTSVDDFECPSYEHALIMFGGLQGLEAALENDISLNAEDPKLLFDVYLNTLPEQGSKTIRTEEAILVSLAGLRPKLNPQVGPKSFFE</sequence>
<gene>
    <name evidence="4" type="ORF">MELIAE_LOCUS5275</name>
</gene>
<proteinExistence type="inferred from homology"/>
<dbReference type="Pfam" id="PF02598">
    <property type="entry name" value="Methyltrn_RNA_3"/>
    <property type="match status" value="1"/>
</dbReference>
<dbReference type="CDD" id="cd18086">
    <property type="entry name" value="HsC9orf114-like"/>
    <property type="match status" value="1"/>
</dbReference>
<keyword evidence="2" id="KW-0175">Coiled coil</keyword>
<evidence type="ECO:0000256" key="1">
    <source>
        <dbReference type="ARBA" id="ARBA00009841"/>
    </source>
</evidence>
<dbReference type="Gene3D" id="2.40.50.140">
    <property type="entry name" value="Nucleic acid-binding proteins"/>
    <property type="match status" value="1"/>
</dbReference>
<evidence type="ECO:0000313" key="5">
    <source>
        <dbReference type="Proteomes" id="UP001154078"/>
    </source>
</evidence>
<dbReference type="SUPFAM" id="SSF50249">
    <property type="entry name" value="Nucleic acid-binding proteins"/>
    <property type="match status" value="1"/>
</dbReference>
<organism evidence="4 5">
    <name type="scientific">Brassicogethes aeneus</name>
    <name type="common">Rape pollen beetle</name>
    <name type="synonym">Meligethes aeneus</name>
    <dbReference type="NCBI Taxonomy" id="1431903"/>
    <lineage>
        <taxon>Eukaryota</taxon>
        <taxon>Metazoa</taxon>
        <taxon>Ecdysozoa</taxon>
        <taxon>Arthropoda</taxon>
        <taxon>Hexapoda</taxon>
        <taxon>Insecta</taxon>
        <taxon>Pterygota</taxon>
        <taxon>Neoptera</taxon>
        <taxon>Endopterygota</taxon>
        <taxon>Coleoptera</taxon>
        <taxon>Polyphaga</taxon>
        <taxon>Cucujiformia</taxon>
        <taxon>Nitidulidae</taxon>
        <taxon>Meligethinae</taxon>
        <taxon>Brassicogethes</taxon>
    </lineage>
</organism>
<dbReference type="Proteomes" id="UP001154078">
    <property type="component" value="Chromosome 3"/>
</dbReference>
<dbReference type="InterPro" id="IPR003750">
    <property type="entry name" value="Put_MeTrfase-C9orf114-like"/>
</dbReference>
<dbReference type="SUPFAM" id="SSF75217">
    <property type="entry name" value="alpha/beta knot"/>
    <property type="match status" value="1"/>
</dbReference>
<dbReference type="Gene3D" id="3.40.1280.10">
    <property type="match status" value="1"/>
</dbReference>
<name>A0A9P0FGK7_BRAAE</name>
<dbReference type="InterPro" id="IPR029026">
    <property type="entry name" value="tRNA_m1G_MTases_N"/>
</dbReference>
<dbReference type="PANTHER" id="PTHR12150:SF13">
    <property type="entry name" value="METHYLTRANSFERASE C9ORF114-RELATED"/>
    <property type="match status" value="1"/>
</dbReference>
<feature type="region of interest" description="Disordered" evidence="3">
    <location>
        <begin position="1"/>
        <end position="25"/>
    </location>
</feature>
<dbReference type="InterPro" id="IPR012340">
    <property type="entry name" value="NA-bd_OB-fold"/>
</dbReference>
<evidence type="ECO:0000256" key="2">
    <source>
        <dbReference type="SAM" id="Coils"/>
    </source>
</evidence>
<dbReference type="AlphaFoldDB" id="A0A9P0FGK7"/>
<feature type="coiled-coil region" evidence="2">
    <location>
        <begin position="38"/>
        <end position="65"/>
    </location>
</feature>